<evidence type="ECO:0000313" key="9">
    <source>
        <dbReference type="Proteomes" id="UP001302477"/>
    </source>
</evidence>
<evidence type="ECO:0000259" key="6">
    <source>
        <dbReference type="Pfam" id="PF23892"/>
    </source>
</evidence>
<keyword evidence="5" id="KW-0812">Transmembrane</keyword>
<reference evidence="8 9" key="1">
    <citation type="submission" date="2023-10" db="EMBL/GenBank/DDBJ databases">
        <title>Description of Microbulbifer bruguierae sp. nov., isolated from the sediments of mangrove plant Bruguiera sexangula and comparative genomic analyses of the genus Microbulbifer.</title>
        <authorList>
            <person name="Long M."/>
        </authorList>
    </citation>
    <scope>NUCLEOTIDE SEQUENCE [LARGE SCALE GENOMIC DNA]</scope>
    <source>
        <strain evidence="8 9">SPO729</strain>
    </source>
</reference>
<keyword evidence="3" id="KW-0201">Cytochrome c-type biogenesis</keyword>
<organism evidence="8 9">
    <name type="scientific">Microbulbifer pacificus</name>
    <dbReference type="NCBI Taxonomy" id="407164"/>
    <lineage>
        <taxon>Bacteria</taxon>
        <taxon>Pseudomonadati</taxon>
        <taxon>Pseudomonadota</taxon>
        <taxon>Gammaproteobacteria</taxon>
        <taxon>Cellvibrionales</taxon>
        <taxon>Microbulbiferaceae</taxon>
        <taxon>Microbulbifer</taxon>
    </lineage>
</organism>
<evidence type="ECO:0000313" key="8">
    <source>
        <dbReference type="EMBL" id="WOX05326.1"/>
    </source>
</evidence>
<dbReference type="NCBIfam" id="TIGR03142">
    <property type="entry name" value="cytochro_ccmI"/>
    <property type="match status" value="1"/>
</dbReference>
<keyword evidence="5" id="KW-0472">Membrane</keyword>
<sequence>MIDLWLILALLLLPLAAIIAWPLLRPGKRAVAPGANAVDVNDSADLQTQTALYREHLAELEASRASGAVDEAQYQSLKADLARKLLAEEGGGYRMAPARQGGRGLLFALAFLLPFVAVGLYFYWGSYNDLALYRDIAASQTGKTDLVAEARITQQLRARADSHPEDLTSRYVLAQRLLVSNDLNGAIAQYRYIVAREPQAVNVRAELAQALFFASGSQMSPEVVKEVALVLEAQPNNTTALGLAGIAAFEREDFAAARAHWQSALAQMPAGSSAAQALSAGVARAEQALAEAGGEQGQQSIAQVPAASASGGAEEPAVPAGENRIAVKVTLPEGVQVSPDTPVFIYARTEESPMPLAIVRLAAADLPAEVVLDESRAMMPGRSLKTVDQVQLVARLAINGNARPAPGDWQGEIKMLPRSDWSKPVHIAIDQQM</sequence>
<feature type="domain" description="Cytochrome c-type biogenesis protein H TPR" evidence="7">
    <location>
        <begin position="151"/>
        <end position="273"/>
    </location>
</feature>
<feature type="transmembrane region" description="Helical" evidence="5">
    <location>
        <begin position="104"/>
        <end position="124"/>
    </location>
</feature>
<dbReference type="Pfam" id="PF23892">
    <property type="entry name" value="Ig_CycH"/>
    <property type="match status" value="1"/>
</dbReference>
<evidence type="ECO:0000259" key="7">
    <source>
        <dbReference type="Pfam" id="PF23914"/>
    </source>
</evidence>
<accession>A0AAU0MYP5</accession>
<gene>
    <name evidence="8" type="primary">ccmI</name>
    <name evidence="8" type="ORF">R5R33_16520</name>
</gene>
<feature type="domain" description="Cytochrome c-type biogenesis protein H Ig-like" evidence="6">
    <location>
        <begin position="325"/>
        <end position="430"/>
    </location>
</feature>
<dbReference type="InterPro" id="IPR017560">
    <property type="entry name" value="Cyt_c_biogenesis_CcmI"/>
</dbReference>
<dbReference type="InterPro" id="IPR051263">
    <property type="entry name" value="C-type_cytochrome_biogenesis"/>
</dbReference>
<keyword evidence="4" id="KW-0802">TPR repeat</keyword>
<dbReference type="Proteomes" id="UP001302477">
    <property type="component" value="Chromosome"/>
</dbReference>
<proteinExistence type="predicted"/>
<dbReference type="InterPro" id="IPR011990">
    <property type="entry name" value="TPR-like_helical_dom_sf"/>
</dbReference>
<comment type="subcellular location">
    <subcellularLocation>
        <location evidence="1">Cell envelope</location>
    </subcellularLocation>
</comment>
<feature type="transmembrane region" description="Helical" evidence="5">
    <location>
        <begin position="6"/>
        <end position="24"/>
    </location>
</feature>
<keyword evidence="2" id="KW-0677">Repeat</keyword>
<evidence type="ECO:0000256" key="2">
    <source>
        <dbReference type="ARBA" id="ARBA00022737"/>
    </source>
</evidence>
<dbReference type="SUPFAM" id="SSF48452">
    <property type="entry name" value="TPR-like"/>
    <property type="match status" value="1"/>
</dbReference>
<dbReference type="PANTHER" id="PTHR47870:SF4">
    <property type="entry name" value="CYTOCHROME C-TYPE BIOGENESIS PROTEIN CYCH"/>
    <property type="match status" value="1"/>
</dbReference>
<protein>
    <submittedName>
        <fullName evidence="8">C-type cytochrome biogenesis protein CcmI</fullName>
    </submittedName>
</protein>
<dbReference type="GO" id="GO:0017004">
    <property type="term" value="P:cytochrome complex assembly"/>
    <property type="evidence" value="ECO:0007669"/>
    <property type="project" value="UniProtKB-KW"/>
</dbReference>
<evidence type="ECO:0000256" key="3">
    <source>
        <dbReference type="ARBA" id="ARBA00022748"/>
    </source>
</evidence>
<evidence type="ECO:0000256" key="1">
    <source>
        <dbReference type="ARBA" id="ARBA00004196"/>
    </source>
</evidence>
<evidence type="ECO:0000256" key="5">
    <source>
        <dbReference type="SAM" id="Phobius"/>
    </source>
</evidence>
<dbReference type="GO" id="GO:0005886">
    <property type="term" value="C:plasma membrane"/>
    <property type="evidence" value="ECO:0007669"/>
    <property type="project" value="TreeGrafter"/>
</dbReference>
<dbReference type="PANTHER" id="PTHR47870">
    <property type="entry name" value="CYTOCHROME C-TYPE BIOGENESIS PROTEIN CCMH"/>
    <property type="match status" value="1"/>
</dbReference>
<dbReference type="KEGG" id="mpaf:R5R33_16520"/>
<dbReference type="AlphaFoldDB" id="A0AAU0MYP5"/>
<dbReference type="Pfam" id="PF23914">
    <property type="entry name" value="TPR_CcmH_CycH"/>
    <property type="match status" value="1"/>
</dbReference>
<name>A0AAU0MYP5_9GAMM</name>
<dbReference type="RefSeq" id="WP_318953799.1">
    <property type="nucleotide sequence ID" value="NZ_CP137555.1"/>
</dbReference>
<keyword evidence="9" id="KW-1185">Reference proteome</keyword>
<dbReference type="InterPro" id="IPR056413">
    <property type="entry name" value="TPR_CcmH_CycH"/>
</dbReference>
<evidence type="ECO:0000256" key="4">
    <source>
        <dbReference type="ARBA" id="ARBA00022803"/>
    </source>
</evidence>
<dbReference type="Gene3D" id="1.25.40.10">
    <property type="entry name" value="Tetratricopeptide repeat domain"/>
    <property type="match status" value="1"/>
</dbReference>
<dbReference type="GO" id="GO:0030313">
    <property type="term" value="C:cell envelope"/>
    <property type="evidence" value="ECO:0007669"/>
    <property type="project" value="UniProtKB-SubCell"/>
</dbReference>
<dbReference type="EMBL" id="CP137555">
    <property type="protein sequence ID" value="WOX05326.1"/>
    <property type="molecule type" value="Genomic_DNA"/>
</dbReference>
<dbReference type="InterPro" id="IPR056412">
    <property type="entry name" value="Ig_CycH"/>
</dbReference>
<keyword evidence="5" id="KW-1133">Transmembrane helix</keyword>